<dbReference type="AlphaFoldDB" id="A0A0H4WPF5"/>
<evidence type="ECO:0000313" key="3">
    <source>
        <dbReference type="Proteomes" id="UP000009026"/>
    </source>
</evidence>
<keyword evidence="3" id="KW-1185">Reference proteome</keyword>
<accession>A0A0H4WPF5</accession>
<name>A0A0H4WPF5_9BACT</name>
<dbReference type="EMBL" id="CP012109">
    <property type="protein sequence ID" value="AKQ65386.1"/>
    <property type="molecule type" value="Genomic_DNA"/>
</dbReference>
<feature type="region of interest" description="Disordered" evidence="1">
    <location>
        <begin position="1"/>
        <end position="47"/>
    </location>
</feature>
<evidence type="ECO:0000313" key="2">
    <source>
        <dbReference type="EMBL" id="AKQ65386.1"/>
    </source>
</evidence>
<reference evidence="2 3" key="1">
    <citation type="journal article" date="2016" name="PLoS ONE">
        <title>Complete Genome Sequence and Comparative Genomics of a Novel Myxobacterium Myxococcus hansupus.</title>
        <authorList>
            <person name="Sharma G."/>
            <person name="Narwani T."/>
            <person name="Subramanian S."/>
        </authorList>
    </citation>
    <scope>NUCLEOTIDE SEQUENCE [LARGE SCALE GENOMIC DNA]</scope>
    <source>
        <strain evidence="3">mixupus</strain>
    </source>
</reference>
<evidence type="ECO:0000256" key="1">
    <source>
        <dbReference type="SAM" id="MobiDB-lite"/>
    </source>
</evidence>
<dbReference type="STRING" id="1297742.A176_002298"/>
<protein>
    <submittedName>
        <fullName evidence="2">Uncharacterized protein</fullName>
    </submittedName>
</protein>
<dbReference type="KEGG" id="mym:A176_002298"/>
<gene>
    <name evidence="2" type="ORF">A176_002298</name>
</gene>
<dbReference type="Proteomes" id="UP000009026">
    <property type="component" value="Chromosome"/>
</dbReference>
<proteinExistence type="predicted"/>
<organism evidence="2 3">
    <name type="scientific">Pseudomyxococcus hansupus</name>
    <dbReference type="NCBI Taxonomy" id="1297742"/>
    <lineage>
        <taxon>Bacteria</taxon>
        <taxon>Pseudomonadati</taxon>
        <taxon>Myxococcota</taxon>
        <taxon>Myxococcia</taxon>
        <taxon>Myxococcales</taxon>
        <taxon>Cystobacterineae</taxon>
        <taxon>Myxococcaceae</taxon>
        <taxon>Pseudomyxococcus</taxon>
    </lineage>
</organism>
<sequence>MRGGGCLGARRQSGCGAGAQRQADTQETGDEHGVLGGGGFGATGRRPPAMVYANERCPA</sequence>